<dbReference type="Gene3D" id="3.30.70.2660">
    <property type="match status" value="1"/>
</dbReference>
<gene>
    <name evidence="1" type="primary">casD</name>
    <name evidence="1" type="ORF">AW08_02509</name>
</gene>
<dbReference type="GO" id="GO:0043571">
    <property type="term" value="P:maintenance of CRISPR repeat elements"/>
    <property type="evidence" value="ECO:0007669"/>
    <property type="project" value="InterPro"/>
</dbReference>
<dbReference type="InterPro" id="IPR010147">
    <property type="entry name" value="CRISPR-assoc_prot_CasD"/>
</dbReference>
<dbReference type="GO" id="GO:0003723">
    <property type="term" value="F:RNA binding"/>
    <property type="evidence" value="ECO:0007669"/>
    <property type="project" value="InterPro"/>
</dbReference>
<accession>A0A011PK07</accession>
<dbReference type="NCBIfam" id="TIGR01868">
    <property type="entry name" value="casD_Cas5e"/>
    <property type="match status" value="1"/>
</dbReference>
<reference evidence="1" key="1">
    <citation type="submission" date="2014-02" db="EMBL/GenBank/DDBJ databases">
        <title>Expanding our view of genomic diversity in Candidatus Accumulibacter clades.</title>
        <authorList>
            <person name="Skennerton C.T."/>
            <person name="Barr J.J."/>
            <person name="Slater F.R."/>
            <person name="Bond P.L."/>
            <person name="Tyson G.W."/>
        </authorList>
    </citation>
    <scope>NUCLEOTIDE SEQUENCE [LARGE SCALE GENOMIC DNA]</scope>
</reference>
<dbReference type="GO" id="GO:0051607">
    <property type="term" value="P:defense response to virus"/>
    <property type="evidence" value="ECO:0007669"/>
    <property type="project" value="InterPro"/>
</dbReference>
<proteinExistence type="predicted"/>
<evidence type="ECO:0000313" key="2">
    <source>
        <dbReference type="Proteomes" id="UP000020218"/>
    </source>
</evidence>
<dbReference type="AlphaFoldDB" id="A0A011PK07"/>
<dbReference type="Pfam" id="PF09704">
    <property type="entry name" value="Cas_Cas5d"/>
    <property type="match status" value="1"/>
</dbReference>
<organism evidence="1 2">
    <name type="scientific">Candidatus Accumulibacter adjunctus</name>
    <dbReference type="NCBI Taxonomy" id="1454001"/>
    <lineage>
        <taxon>Bacteria</taxon>
        <taxon>Pseudomonadati</taxon>
        <taxon>Pseudomonadota</taxon>
        <taxon>Betaproteobacteria</taxon>
        <taxon>Candidatus Accumulibacter</taxon>
    </lineage>
</organism>
<sequence length="244" mass="27158">MDALILRFDAPLMSFGGVVVDQHNVTDRFPGLSLFAGLLANALGWRHSDGERIGRLQDRLLVASRWDILGALLEDYHTVDLGQRKMREKGWTTRGEPEHRDGGSDAKFGTHQRYRHYWANGLLTSALALGNADEAPGLGELEVALRRPARPLFLGRKTCLPSSPILLGYRTGSDLLTILREVPRATCPQRRTSGGMPARWPASLGEALEAQVRPVYDQRDWKNQWHSGSRQVAEGTLQEVLPCT</sequence>
<keyword evidence="2" id="KW-1185">Reference proteome</keyword>
<comment type="caution">
    <text evidence="1">The sequence shown here is derived from an EMBL/GenBank/DDBJ whole genome shotgun (WGS) entry which is preliminary data.</text>
</comment>
<dbReference type="PATRIC" id="fig|1454001.3.peg.2563"/>
<dbReference type="Proteomes" id="UP000020218">
    <property type="component" value="Unassembled WGS sequence"/>
</dbReference>
<dbReference type="InterPro" id="IPR021124">
    <property type="entry name" value="CRISPR-assoc_prot_Cas5"/>
</dbReference>
<dbReference type="CDD" id="cd09756">
    <property type="entry name" value="Cas5_I-E"/>
    <property type="match status" value="1"/>
</dbReference>
<evidence type="ECO:0000313" key="1">
    <source>
        <dbReference type="EMBL" id="EXI66604.1"/>
    </source>
</evidence>
<name>A0A011PK07_9PROT</name>
<protein>
    <submittedName>
        <fullName evidence="1">CRISPR system Cascade subunit CasD</fullName>
    </submittedName>
</protein>
<dbReference type="EMBL" id="JFAX01000014">
    <property type="protein sequence ID" value="EXI66604.1"/>
    <property type="molecule type" value="Genomic_DNA"/>
</dbReference>
<dbReference type="STRING" id="1454001.AW08_02509"/>